<gene>
    <name evidence="2" type="ORF">BDA99DRAFT_566573</name>
</gene>
<dbReference type="AlphaFoldDB" id="A0AAD5P6T9"/>
<dbReference type="Proteomes" id="UP001209540">
    <property type="component" value="Unassembled WGS sequence"/>
</dbReference>
<feature type="compositionally biased region" description="Acidic residues" evidence="1">
    <location>
        <begin position="102"/>
        <end position="128"/>
    </location>
</feature>
<accession>A0AAD5P6T9</accession>
<reference evidence="2" key="1">
    <citation type="journal article" date="2022" name="IScience">
        <title>Evolution of zygomycete secretomes and the origins of terrestrial fungal ecologies.</title>
        <authorList>
            <person name="Chang Y."/>
            <person name="Wang Y."/>
            <person name="Mondo S."/>
            <person name="Ahrendt S."/>
            <person name="Andreopoulos W."/>
            <person name="Barry K."/>
            <person name="Beard J."/>
            <person name="Benny G.L."/>
            <person name="Blankenship S."/>
            <person name="Bonito G."/>
            <person name="Cuomo C."/>
            <person name="Desiro A."/>
            <person name="Gervers K.A."/>
            <person name="Hundley H."/>
            <person name="Kuo A."/>
            <person name="LaButti K."/>
            <person name="Lang B.F."/>
            <person name="Lipzen A."/>
            <person name="O'Donnell K."/>
            <person name="Pangilinan J."/>
            <person name="Reynolds N."/>
            <person name="Sandor L."/>
            <person name="Smith M.E."/>
            <person name="Tsang A."/>
            <person name="Grigoriev I.V."/>
            <person name="Stajich J.E."/>
            <person name="Spatafora J.W."/>
        </authorList>
    </citation>
    <scope>NUCLEOTIDE SEQUENCE</scope>
    <source>
        <strain evidence="2">RSA 2281</strain>
    </source>
</reference>
<sequence length="196" mass="22762">MNPAIKYQHLDDEDNFPSSKQPRSCNRSTTTDNESEDELDDDAKLARHKERKGAYQCKNAIELCKYFGYSLVSLPMDLVPLWDEESFSFNEEEEKGKVKKEEEEEEEEEEDKIDWEGPEEPEEYESSSDDNVWSNDDITPTQGDRGYTSRDRWGSSKIGWLINHPSMDKPSGETFHQRDLVGRPGFLGLNRRLEVT</sequence>
<reference evidence="2" key="2">
    <citation type="submission" date="2023-02" db="EMBL/GenBank/DDBJ databases">
        <authorList>
            <consortium name="DOE Joint Genome Institute"/>
            <person name="Mondo S.J."/>
            <person name="Chang Y."/>
            <person name="Wang Y."/>
            <person name="Ahrendt S."/>
            <person name="Andreopoulos W."/>
            <person name="Barry K."/>
            <person name="Beard J."/>
            <person name="Benny G.L."/>
            <person name="Blankenship S."/>
            <person name="Bonito G."/>
            <person name="Cuomo C."/>
            <person name="Desiro A."/>
            <person name="Gervers K.A."/>
            <person name="Hundley H."/>
            <person name="Kuo A."/>
            <person name="LaButti K."/>
            <person name="Lang B.F."/>
            <person name="Lipzen A."/>
            <person name="O'Donnell K."/>
            <person name="Pangilinan J."/>
            <person name="Reynolds N."/>
            <person name="Sandor L."/>
            <person name="Smith M.W."/>
            <person name="Tsang A."/>
            <person name="Grigoriev I.V."/>
            <person name="Stajich J.E."/>
            <person name="Spatafora J.W."/>
        </authorList>
    </citation>
    <scope>NUCLEOTIDE SEQUENCE</scope>
    <source>
        <strain evidence="2">RSA 2281</strain>
    </source>
</reference>
<feature type="region of interest" description="Disordered" evidence="1">
    <location>
        <begin position="89"/>
        <end position="150"/>
    </location>
</feature>
<dbReference type="EMBL" id="JAIXMP010000068">
    <property type="protein sequence ID" value="KAI9243682.1"/>
    <property type="molecule type" value="Genomic_DNA"/>
</dbReference>
<name>A0AAD5P6T9_9FUNG</name>
<evidence type="ECO:0000313" key="3">
    <source>
        <dbReference type="Proteomes" id="UP001209540"/>
    </source>
</evidence>
<feature type="region of interest" description="Disordered" evidence="1">
    <location>
        <begin position="1"/>
        <end position="51"/>
    </location>
</feature>
<evidence type="ECO:0000313" key="2">
    <source>
        <dbReference type="EMBL" id="KAI9243682.1"/>
    </source>
</evidence>
<comment type="caution">
    <text evidence="2">The sequence shown here is derived from an EMBL/GenBank/DDBJ whole genome shotgun (WGS) entry which is preliminary data.</text>
</comment>
<protein>
    <submittedName>
        <fullName evidence="2">Uncharacterized protein</fullName>
    </submittedName>
</protein>
<feature type="compositionally biased region" description="Polar residues" evidence="1">
    <location>
        <begin position="16"/>
        <end position="32"/>
    </location>
</feature>
<organism evidence="2 3">
    <name type="scientific">Phascolomyces articulosus</name>
    <dbReference type="NCBI Taxonomy" id="60185"/>
    <lineage>
        <taxon>Eukaryota</taxon>
        <taxon>Fungi</taxon>
        <taxon>Fungi incertae sedis</taxon>
        <taxon>Mucoromycota</taxon>
        <taxon>Mucoromycotina</taxon>
        <taxon>Mucoromycetes</taxon>
        <taxon>Mucorales</taxon>
        <taxon>Lichtheimiaceae</taxon>
        <taxon>Phascolomyces</taxon>
    </lineage>
</organism>
<keyword evidence="3" id="KW-1185">Reference proteome</keyword>
<proteinExistence type="predicted"/>
<evidence type="ECO:0000256" key="1">
    <source>
        <dbReference type="SAM" id="MobiDB-lite"/>
    </source>
</evidence>